<feature type="compositionally biased region" description="Basic residues" evidence="2">
    <location>
        <begin position="62"/>
        <end position="72"/>
    </location>
</feature>
<evidence type="ECO:0000313" key="4">
    <source>
        <dbReference type="Proteomes" id="UP000308768"/>
    </source>
</evidence>
<reference evidence="3 4" key="1">
    <citation type="submission" date="2017-03" db="EMBL/GenBank/DDBJ databases">
        <title>Genomes of endolithic fungi from Antarctica.</title>
        <authorList>
            <person name="Coleine C."/>
            <person name="Masonjones S."/>
            <person name="Stajich J.E."/>
        </authorList>
    </citation>
    <scope>NUCLEOTIDE SEQUENCE [LARGE SCALE GENOMIC DNA]</scope>
    <source>
        <strain evidence="3 4">CCFEE 5187</strain>
    </source>
</reference>
<evidence type="ECO:0000256" key="2">
    <source>
        <dbReference type="SAM" id="MobiDB-lite"/>
    </source>
</evidence>
<dbReference type="STRING" id="331657.A0A4U0WGB6"/>
<feature type="region of interest" description="Disordered" evidence="2">
    <location>
        <begin position="146"/>
        <end position="168"/>
    </location>
</feature>
<keyword evidence="4" id="KW-1185">Reference proteome</keyword>
<feature type="compositionally biased region" description="Polar residues" evidence="2">
    <location>
        <begin position="74"/>
        <end position="88"/>
    </location>
</feature>
<feature type="compositionally biased region" description="Basic and acidic residues" evidence="2">
    <location>
        <begin position="482"/>
        <end position="495"/>
    </location>
</feature>
<dbReference type="AlphaFoldDB" id="A0A4U0WGB6"/>
<feature type="region of interest" description="Disordered" evidence="2">
    <location>
        <begin position="20"/>
        <end position="123"/>
    </location>
</feature>
<name>A0A4U0WGB6_9PEZI</name>
<feature type="compositionally biased region" description="Polar residues" evidence="2">
    <location>
        <begin position="187"/>
        <end position="207"/>
    </location>
</feature>
<gene>
    <name evidence="3" type="ORF">B0A49_08219</name>
</gene>
<feature type="coiled-coil region" evidence="1">
    <location>
        <begin position="652"/>
        <end position="688"/>
    </location>
</feature>
<feature type="region of interest" description="Disordered" evidence="2">
    <location>
        <begin position="469"/>
        <end position="503"/>
    </location>
</feature>
<accession>A0A4U0WGB6</accession>
<feature type="compositionally biased region" description="Basic residues" evidence="2">
    <location>
        <begin position="336"/>
        <end position="351"/>
    </location>
</feature>
<comment type="caution">
    <text evidence="3">The sequence shown here is derived from an EMBL/GenBank/DDBJ whole genome shotgun (WGS) entry which is preliminary data.</text>
</comment>
<feature type="compositionally biased region" description="Basic residues" evidence="2">
    <location>
        <begin position="560"/>
        <end position="572"/>
    </location>
</feature>
<keyword evidence="1" id="KW-0175">Coiled coil</keyword>
<sequence length="837" mass="91022">MGITAIKMHQPVFISNRHVQGLYGSTPPQTPRLESGTHGSDAVGRQQLQNLPAHVANAPKPRTPRRNKKLSHSKALSTPQKPGATTTRSNRREDGRSTESNTTNLFYNKDDASPSLPLTSQAKVHAAEGETLSMDFLDAGHPVDVDATSEASSATVQAAKPSGEAISPETLQDEDIAIAKQRLDLSTPLSEQSSEVRSDGASTSAQPAWSDLPDATAQLPPEEQVPISSDCMSVTSEATVIVSPMGLETTEEQDAPLPSARVSSPLYSPPQPMPLGSQVTPGTVDQTHLAEPAHVAHSLPVEPARSTPFMKTSGPAKVTKKPGPKLTEPMFPLAKQLKKNSKKSKSQKGKAKLQDVANGAAQSSTGSTSTMKTPLEDTRQTATVFDTIAPESLVNEDPMETVKNDSKGSSASHIVTATPKSDHRKDSKIGSRPSLVQRAPSLGQYVGKIAASLQGILRPAPTDERIHRSMEDSPTTLMSESDSDHTVGRLEEAHTPSRNSTGSNMVFHDAKEMQDATSPQLVFETKTNSPVIMTPAGSPDENRVHQPGVTSAVIVAIPPRNKKKKNKKKRAASKAIKSPVPEDGSEGLNDEERGIVRCIKRLQEHVTDSRSGTGGAHLQIIQFNSEPTPKAREPSSTSSYDMYSRELDDEVNADNDDRVREMKSKMERLQLQERQAKTRAEARRLEELFASGQVALKDAVVQAQAVHDERGVSESINSANDEIRRASTIQSIMDMGSNEQGNVHAEMILNPETLQGSTSEELLTPPYHMTSPRRQAMHHFLSPEQINEVNDIYQTAEHRKYREGSNAAQYAGRNNWLARNNAEQTAEELDWYHDRET</sequence>
<protein>
    <submittedName>
        <fullName evidence="3">Uncharacterized protein</fullName>
    </submittedName>
</protein>
<proteinExistence type="predicted"/>
<feature type="region of interest" description="Disordered" evidence="2">
    <location>
        <begin position="298"/>
        <end position="436"/>
    </location>
</feature>
<feature type="region of interest" description="Disordered" evidence="2">
    <location>
        <begin position="249"/>
        <end position="283"/>
    </location>
</feature>
<evidence type="ECO:0000256" key="1">
    <source>
        <dbReference type="SAM" id="Coils"/>
    </source>
</evidence>
<dbReference type="EMBL" id="NAJN01001653">
    <property type="protein sequence ID" value="TKA61922.1"/>
    <property type="molecule type" value="Genomic_DNA"/>
</dbReference>
<feature type="compositionally biased region" description="Basic and acidic residues" evidence="2">
    <location>
        <begin position="420"/>
        <end position="429"/>
    </location>
</feature>
<feature type="compositionally biased region" description="Polar residues" evidence="2">
    <location>
        <begin position="407"/>
        <end position="419"/>
    </location>
</feature>
<dbReference type="Proteomes" id="UP000308768">
    <property type="component" value="Unassembled WGS sequence"/>
</dbReference>
<feature type="region of interest" description="Disordered" evidence="2">
    <location>
        <begin position="559"/>
        <end position="589"/>
    </location>
</feature>
<organism evidence="3 4">
    <name type="scientific">Cryomyces minteri</name>
    <dbReference type="NCBI Taxonomy" id="331657"/>
    <lineage>
        <taxon>Eukaryota</taxon>
        <taxon>Fungi</taxon>
        <taxon>Dikarya</taxon>
        <taxon>Ascomycota</taxon>
        <taxon>Pezizomycotina</taxon>
        <taxon>Dothideomycetes</taxon>
        <taxon>Dothideomycetes incertae sedis</taxon>
        <taxon>Cryomyces</taxon>
    </lineage>
</organism>
<feature type="region of interest" description="Disordered" evidence="2">
    <location>
        <begin position="186"/>
        <end position="231"/>
    </location>
</feature>
<evidence type="ECO:0000313" key="3">
    <source>
        <dbReference type="EMBL" id="TKA61922.1"/>
    </source>
</evidence>
<feature type="non-terminal residue" evidence="3">
    <location>
        <position position="837"/>
    </location>
</feature>